<keyword evidence="4" id="KW-0479">Metal-binding</keyword>
<dbReference type="AlphaFoldDB" id="A0A0E3W3I4"/>
<dbReference type="InterPro" id="IPR026590">
    <property type="entry name" value="Ssirtuin_cat_dom"/>
</dbReference>
<evidence type="ECO:0000256" key="2">
    <source>
        <dbReference type="ARBA" id="ARBA00022679"/>
    </source>
</evidence>
<feature type="binding site" evidence="4">
    <location>
        <position position="135"/>
    </location>
    <ligand>
        <name>Zn(2+)</name>
        <dbReference type="ChEBI" id="CHEBI:29105"/>
    </ligand>
</feature>
<dbReference type="InterPro" id="IPR003000">
    <property type="entry name" value="Sirtuin"/>
</dbReference>
<dbReference type="EMBL" id="CGIH01000032">
    <property type="protein sequence ID" value="CFX84905.1"/>
    <property type="molecule type" value="Genomic_DNA"/>
</dbReference>
<organism evidence="6 7">
    <name type="scientific">Syntrophomonas zehnderi OL-4</name>
    <dbReference type="NCBI Taxonomy" id="690567"/>
    <lineage>
        <taxon>Bacteria</taxon>
        <taxon>Bacillati</taxon>
        <taxon>Bacillota</taxon>
        <taxon>Clostridia</taxon>
        <taxon>Eubacteriales</taxon>
        <taxon>Syntrophomonadaceae</taxon>
        <taxon>Syntrophomonas</taxon>
    </lineage>
</organism>
<evidence type="ECO:0000259" key="5">
    <source>
        <dbReference type="PROSITE" id="PS50305"/>
    </source>
</evidence>
<dbReference type="Pfam" id="PF02146">
    <property type="entry name" value="SIR2"/>
    <property type="match status" value="1"/>
</dbReference>
<dbReference type="PANTHER" id="PTHR11085:SF4">
    <property type="entry name" value="NAD-DEPENDENT PROTEIN DEACYLASE"/>
    <property type="match status" value="1"/>
</dbReference>
<evidence type="ECO:0000313" key="6">
    <source>
        <dbReference type="EMBL" id="CFX84905.1"/>
    </source>
</evidence>
<keyword evidence="4" id="KW-0862">Zinc</keyword>
<dbReference type="InterPro" id="IPR026591">
    <property type="entry name" value="Sirtuin_cat_small_dom_sf"/>
</dbReference>
<dbReference type="RefSeq" id="WP_046498418.1">
    <property type="nucleotide sequence ID" value="NZ_CGIH01000032.1"/>
</dbReference>
<dbReference type="GO" id="GO:0017136">
    <property type="term" value="F:histone deacetylase activity, NAD-dependent"/>
    <property type="evidence" value="ECO:0007669"/>
    <property type="project" value="TreeGrafter"/>
</dbReference>
<dbReference type="PANTHER" id="PTHR11085">
    <property type="entry name" value="NAD-DEPENDENT PROTEIN DEACYLASE SIRTUIN-5, MITOCHONDRIAL-RELATED"/>
    <property type="match status" value="1"/>
</dbReference>
<dbReference type="GO" id="GO:0070403">
    <property type="term" value="F:NAD+ binding"/>
    <property type="evidence" value="ECO:0007669"/>
    <property type="project" value="InterPro"/>
</dbReference>
<feature type="domain" description="Deacetylase sirtuin-type" evidence="5">
    <location>
        <begin position="1"/>
        <end position="251"/>
    </location>
</feature>
<proteinExistence type="predicted"/>
<dbReference type="Gene3D" id="3.30.1600.10">
    <property type="entry name" value="SIR2/SIRT2 'Small Domain"/>
    <property type="match status" value="1"/>
</dbReference>
<sequence length="251" mass="28106">MFSQEIKSTVQLIKNSNYTVVVSGAGISTEAGIPDFRGQNGIYRQLGEDQVMRIINIDFFNRYPEEFYQNYRQYFNFPQVEPSPAHMALADLEKKGYIKGIVTQNIDNLHQLAGSRNVIPIHGNAQEFICTAYHCRRIYDLDFYANSRENVPKCEICGAVVKPNVVLFGENINNYMGAREMILDARLLIVIGSSLTVYPLAGFVSEYCNTSRDLVIINKGPTQLDYAARVKIDPGTGSTGEVLAEICQQLG</sequence>
<dbReference type="Proteomes" id="UP000045545">
    <property type="component" value="Unassembled WGS sequence"/>
</dbReference>
<keyword evidence="2" id="KW-0808">Transferase</keyword>
<dbReference type="GO" id="GO:0046872">
    <property type="term" value="F:metal ion binding"/>
    <property type="evidence" value="ECO:0007669"/>
    <property type="project" value="UniProtKB-KW"/>
</dbReference>
<dbReference type="SUPFAM" id="SSF52467">
    <property type="entry name" value="DHS-like NAD/FAD-binding domain"/>
    <property type="match status" value="1"/>
</dbReference>
<dbReference type="PROSITE" id="PS50305">
    <property type="entry name" value="SIRTUIN"/>
    <property type="match status" value="1"/>
</dbReference>
<gene>
    <name evidence="6" type="ORF">2019</name>
</gene>
<evidence type="ECO:0000256" key="4">
    <source>
        <dbReference type="PROSITE-ProRule" id="PRU00236"/>
    </source>
</evidence>
<dbReference type="CDD" id="cd01407">
    <property type="entry name" value="SIR2-fam"/>
    <property type="match status" value="1"/>
</dbReference>
<dbReference type="InterPro" id="IPR029035">
    <property type="entry name" value="DHS-like_NAD/FAD-binding_dom"/>
</dbReference>
<evidence type="ECO:0000256" key="1">
    <source>
        <dbReference type="ARBA" id="ARBA00012928"/>
    </source>
</evidence>
<dbReference type="EC" id="2.3.1.286" evidence="1"/>
<evidence type="ECO:0000256" key="3">
    <source>
        <dbReference type="ARBA" id="ARBA00023027"/>
    </source>
</evidence>
<feature type="binding site" evidence="4">
    <location>
        <position position="130"/>
    </location>
    <ligand>
        <name>Zn(2+)</name>
        <dbReference type="ChEBI" id="CHEBI:29105"/>
    </ligand>
</feature>
<feature type="binding site" evidence="4">
    <location>
        <position position="157"/>
    </location>
    <ligand>
        <name>Zn(2+)</name>
        <dbReference type="ChEBI" id="CHEBI:29105"/>
    </ligand>
</feature>
<keyword evidence="7" id="KW-1185">Reference proteome</keyword>
<accession>A0A0E3W3I4</accession>
<dbReference type="Gene3D" id="3.40.50.1220">
    <property type="entry name" value="TPP-binding domain"/>
    <property type="match status" value="1"/>
</dbReference>
<feature type="binding site" evidence="4">
    <location>
        <position position="154"/>
    </location>
    <ligand>
        <name>Zn(2+)</name>
        <dbReference type="ChEBI" id="CHEBI:29105"/>
    </ligand>
</feature>
<dbReference type="OrthoDB" id="9800582at2"/>
<evidence type="ECO:0000313" key="7">
    <source>
        <dbReference type="Proteomes" id="UP000045545"/>
    </source>
</evidence>
<dbReference type="STRING" id="690567.2019"/>
<feature type="active site" description="Proton acceptor" evidence="4">
    <location>
        <position position="122"/>
    </location>
</feature>
<name>A0A0E3W3I4_9FIRM</name>
<dbReference type="InterPro" id="IPR050134">
    <property type="entry name" value="NAD-dep_sirtuin_deacylases"/>
</dbReference>
<protein>
    <recommendedName>
        <fullName evidence="1">protein acetyllysine N-acetyltransferase</fullName>
        <ecNumber evidence="1">2.3.1.286</ecNumber>
    </recommendedName>
</protein>
<keyword evidence="3" id="KW-0520">NAD</keyword>
<reference evidence="6 7" key="1">
    <citation type="submission" date="2015-03" db="EMBL/GenBank/DDBJ databases">
        <authorList>
            <person name="Murphy D."/>
        </authorList>
    </citation>
    <scope>NUCLEOTIDE SEQUENCE [LARGE SCALE GENOMIC DNA]</scope>
    <source>
        <strain evidence="6 7">OL-4</strain>
    </source>
</reference>